<evidence type="ECO:0000313" key="2">
    <source>
        <dbReference type="EMBL" id="HIU68940.1"/>
    </source>
</evidence>
<gene>
    <name evidence="2" type="ORF">IAD23_03155</name>
</gene>
<dbReference type="SUPFAM" id="SSF52507">
    <property type="entry name" value="Homo-oligomeric flavin-containing Cys decarboxylases, HFCD"/>
    <property type="match status" value="1"/>
</dbReference>
<sequence length="187" mass="20354">MKIGYALTGSFCTFSKSLQALEKIVQSGIDVTPIMSETAYSTDTRFGDALYFRNRLMELTGHSIIHTIEQAEPIGPKKKFDVLAVVPCTGNTLAKLANGIADTAVTMAVKSHLRNGRPVVIGISTNDALGGAAKNIGALMNYKNYYFVPFAQDDAVNKPRSLVCRFSLVHDTVEAAYDGYELNQKLL</sequence>
<dbReference type="Proteomes" id="UP000824125">
    <property type="component" value="Unassembled WGS sequence"/>
</dbReference>
<dbReference type="NCBIfam" id="TIGR02852">
    <property type="entry name" value="spore_dpaB"/>
    <property type="match status" value="1"/>
</dbReference>
<name>A0A9D1MU39_9FIRM</name>
<dbReference type="NCBIfam" id="NF006161">
    <property type="entry name" value="PRK08305.1"/>
    <property type="match status" value="1"/>
</dbReference>
<organism evidence="2 3">
    <name type="scientific">Candidatus Scybalenecus merdavium</name>
    <dbReference type="NCBI Taxonomy" id="2840939"/>
    <lineage>
        <taxon>Bacteria</taxon>
        <taxon>Bacillati</taxon>
        <taxon>Bacillota</taxon>
        <taxon>Clostridia</taxon>
        <taxon>Eubacteriales</taxon>
        <taxon>Oscillospiraceae</taxon>
        <taxon>Oscillospiraceae incertae sedis</taxon>
        <taxon>Candidatus Scybalenecus</taxon>
    </lineage>
</organism>
<evidence type="ECO:0000313" key="3">
    <source>
        <dbReference type="Proteomes" id="UP000824125"/>
    </source>
</evidence>
<dbReference type="AlphaFoldDB" id="A0A9D1MU39"/>
<reference evidence="2" key="2">
    <citation type="journal article" date="2021" name="PeerJ">
        <title>Extensive microbial diversity within the chicken gut microbiome revealed by metagenomics and culture.</title>
        <authorList>
            <person name="Gilroy R."/>
            <person name="Ravi A."/>
            <person name="Getino M."/>
            <person name="Pursley I."/>
            <person name="Horton D.L."/>
            <person name="Alikhan N.F."/>
            <person name="Baker D."/>
            <person name="Gharbi K."/>
            <person name="Hall N."/>
            <person name="Watson M."/>
            <person name="Adriaenssens E.M."/>
            <person name="Foster-Nyarko E."/>
            <person name="Jarju S."/>
            <person name="Secka A."/>
            <person name="Antonio M."/>
            <person name="Oren A."/>
            <person name="Chaudhuri R.R."/>
            <person name="La Ragione R."/>
            <person name="Hildebrand F."/>
            <person name="Pallen M.J."/>
        </authorList>
    </citation>
    <scope>NUCLEOTIDE SEQUENCE</scope>
    <source>
        <strain evidence="2">CHK176-6737</strain>
    </source>
</reference>
<dbReference type="InterPro" id="IPR014214">
    <property type="entry name" value="Dipicolinic_acid_synth_B"/>
</dbReference>
<protein>
    <submittedName>
        <fullName evidence="2">Dipicolinate synthase subunit B</fullName>
    </submittedName>
</protein>
<dbReference type="InterPro" id="IPR003382">
    <property type="entry name" value="Flavoprotein"/>
</dbReference>
<dbReference type="Gene3D" id="3.40.50.1950">
    <property type="entry name" value="Flavin prenyltransferase-like"/>
    <property type="match status" value="1"/>
</dbReference>
<reference evidence="2" key="1">
    <citation type="submission" date="2020-10" db="EMBL/GenBank/DDBJ databases">
        <authorList>
            <person name="Gilroy R."/>
        </authorList>
    </citation>
    <scope>NUCLEOTIDE SEQUENCE</scope>
    <source>
        <strain evidence="2">CHK176-6737</strain>
    </source>
</reference>
<evidence type="ECO:0000259" key="1">
    <source>
        <dbReference type="Pfam" id="PF02441"/>
    </source>
</evidence>
<comment type="caution">
    <text evidence="2">The sequence shown here is derived from an EMBL/GenBank/DDBJ whole genome shotgun (WGS) entry which is preliminary data.</text>
</comment>
<dbReference type="GO" id="GO:0003824">
    <property type="term" value="F:catalytic activity"/>
    <property type="evidence" value="ECO:0007669"/>
    <property type="project" value="InterPro"/>
</dbReference>
<dbReference type="InterPro" id="IPR036551">
    <property type="entry name" value="Flavin_trans-like"/>
</dbReference>
<proteinExistence type="predicted"/>
<dbReference type="Pfam" id="PF02441">
    <property type="entry name" value="Flavoprotein"/>
    <property type="match status" value="1"/>
</dbReference>
<feature type="domain" description="Flavoprotein" evidence="1">
    <location>
        <begin position="1"/>
        <end position="162"/>
    </location>
</feature>
<dbReference type="EMBL" id="DVNM01000016">
    <property type="protein sequence ID" value="HIU68940.1"/>
    <property type="molecule type" value="Genomic_DNA"/>
</dbReference>
<accession>A0A9D1MU39</accession>